<evidence type="ECO:0000313" key="1">
    <source>
        <dbReference type="EMBL" id="KAK9794676.1"/>
    </source>
</evidence>
<dbReference type="CDD" id="cd05233">
    <property type="entry name" value="SDR_c"/>
    <property type="match status" value="1"/>
</dbReference>
<dbReference type="PRINTS" id="PR00081">
    <property type="entry name" value="GDHRDH"/>
</dbReference>
<gene>
    <name evidence="1" type="ORF">WJX73_007460</name>
</gene>
<dbReference type="Pfam" id="PF13561">
    <property type="entry name" value="adh_short_C2"/>
    <property type="match status" value="1"/>
</dbReference>
<comment type="caution">
    <text evidence="1">The sequence shown here is derived from an EMBL/GenBank/DDBJ whole genome shotgun (WGS) entry which is preliminary data.</text>
</comment>
<dbReference type="PANTHER" id="PTHR43975:SF2">
    <property type="entry name" value="EG:BACR7A4.14 PROTEIN-RELATED"/>
    <property type="match status" value="1"/>
</dbReference>
<dbReference type="PRINTS" id="PR00080">
    <property type="entry name" value="SDRFAMILY"/>
</dbReference>
<sequence length="266" mass="28393">MTQTNGVDKQRAVIVTGARTGIGLEIALTFLRHGDTVVMTSRNIDIDSVEEGARDELQKFVNSKKAHFVTKDVSSSGACKALVTEAVDALGGSLDIVVNNAGNCKPGIPFEELSDEVWKDHFTLNLDSVFYMTQVVLPHLRKTKGCIVNVSSLGGIAPSNTMLPYCVAKAGVDMLTKATALEYANEGIRINSVNPGLVKTTFFDHSGMDKSNEDQMLADAAEQYPIGRVGVPSDVASAVYFLADNKAAAWITGQQLALDGGKLLAQ</sequence>
<name>A0AAW1NUA7_9CHLO</name>
<accession>A0AAW1NUA7</accession>
<proteinExistence type="predicted"/>
<dbReference type="Proteomes" id="UP001465755">
    <property type="component" value="Unassembled WGS sequence"/>
</dbReference>
<protein>
    <submittedName>
        <fullName evidence="1">Uncharacterized protein</fullName>
    </submittedName>
</protein>
<dbReference type="AlphaFoldDB" id="A0AAW1NUA7"/>
<organism evidence="1 2">
    <name type="scientific">Symbiochloris irregularis</name>
    <dbReference type="NCBI Taxonomy" id="706552"/>
    <lineage>
        <taxon>Eukaryota</taxon>
        <taxon>Viridiplantae</taxon>
        <taxon>Chlorophyta</taxon>
        <taxon>core chlorophytes</taxon>
        <taxon>Trebouxiophyceae</taxon>
        <taxon>Trebouxiales</taxon>
        <taxon>Trebouxiaceae</taxon>
        <taxon>Symbiochloris</taxon>
    </lineage>
</organism>
<evidence type="ECO:0000313" key="2">
    <source>
        <dbReference type="Proteomes" id="UP001465755"/>
    </source>
</evidence>
<reference evidence="1 2" key="1">
    <citation type="journal article" date="2024" name="Nat. Commun.">
        <title>Phylogenomics reveals the evolutionary origins of lichenization in chlorophyte algae.</title>
        <authorList>
            <person name="Puginier C."/>
            <person name="Libourel C."/>
            <person name="Otte J."/>
            <person name="Skaloud P."/>
            <person name="Haon M."/>
            <person name="Grisel S."/>
            <person name="Petersen M."/>
            <person name="Berrin J.G."/>
            <person name="Delaux P.M."/>
            <person name="Dal Grande F."/>
            <person name="Keller J."/>
        </authorList>
    </citation>
    <scope>NUCLEOTIDE SEQUENCE [LARGE SCALE GENOMIC DNA]</scope>
    <source>
        <strain evidence="1 2">SAG 2036</strain>
    </source>
</reference>
<keyword evidence="2" id="KW-1185">Reference proteome</keyword>
<dbReference type="EMBL" id="JALJOQ010000135">
    <property type="protein sequence ID" value="KAK9794676.1"/>
    <property type="molecule type" value="Genomic_DNA"/>
</dbReference>
<dbReference type="InterPro" id="IPR002347">
    <property type="entry name" value="SDR_fam"/>
</dbReference>
<dbReference type="SUPFAM" id="SSF51735">
    <property type="entry name" value="NAD(P)-binding Rossmann-fold domains"/>
    <property type="match status" value="1"/>
</dbReference>
<dbReference type="InterPro" id="IPR020904">
    <property type="entry name" value="Sc_DH/Rdtase_CS"/>
</dbReference>
<dbReference type="PANTHER" id="PTHR43975">
    <property type="entry name" value="ZGC:101858"/>
    <property type="match status" value="1"/>
</dbReference>
<dbReference type="FunFam" id="3.40.50.720:FF:000084">
    <property type="entry name" value="Short-chain dehydrogenase reductase"/>
    <property type="match status" value="1"/>
</dbReference>
<dbReference type="InterPro" id="IPR036291">
    <property type="entry name" value="NAD(P)-bd_dom_sf"/>
</dbReference>
<dbReference type="Gene3D" id="3.40.50.720">
    <property type="entry name" value="NAD(P)-binding Rossmann-like Domain"/>
    <property type="match status" value="1"/>
</dbReference>
<dbReference type="PROSITE" id="PS00061">
    <property type="entry name" value="ADH_SHORT"/>
    <property type="match status" value="1"/>
</dbReference>